<dbReference type="PROSITE" id="PS51671">
    <property type="entry name" value="ACT"/>
    <property type="match status" value="1"/>
</dbReference>
<dbReference type="Pfam" id="PF00753">
    <property type="entry name" value="Lactamase_B"/>
    <property type="match status" value="1"/>
</dbReference>
<comment type="caution">
    <text evidence="2">The sequence shown here is derived from an EMBL/GenBank/DDBJ whole genome shotgun (WGS) entry which is preliminary data.</text>
</comment>
<dbReference type="SUPFAM" id="SSF56281">
    <property type="entry name" value="Metallo-hydrolase/oxidoreductase"/>
    <property type="match status" value="1"/>
</dbReference>
<dbReference type="AlphaFoldDB" id="A0A7V5XGW1"/>
<name>A0A7V5XGW1_9BACT</name>
<dbReference type="Gene3D" id="3.30.2130.10">
    <property type="entry name" value="VC0802-like"/>
    <property type="match status" value="1"/>
</dbReference>
<sequence>MFQLWQSLDNSTFLCKAVLYVPDKPGSLAKLANFFGKYEININYFYYNRSEHPNKVIIEAKNEELSPFKLLFEDLKRENFLEERYEEDLQITNPNNILRISVYLENKPGTLARFAELLKKYEANVIYMIYNEVISENRGEIAFYVKDHEQINALSQEMNLLGYYYNFEYSGADEERTNKIIGLNLLERFFLNLKKIIGEFETKKVKDIIMTSKLLSETLINFNRESGKNLETGQIFNKILTFAVSSLSKTGKNFNYKRLPTLPIGKILIYSFRPPTGGNIYILKGETETVMIDGSYGIYYEDIKKMLIENQIDPSKIKKIYLTHADADHAGISGYFEEEYGTEVYLHPASKGIIENENRAYGTDTSLFQLNHYFTILVNYFTKSKFPKNGKFFDIKPKEFCGAFPVIDYFKLDEIEFKILESLGGHIPGQVFFLSEELGLFFNGDYLLYVPSLSEEEKSFLNIPKLLMTSTNINSKVFREEMELLKNLAQKIDSYLSQKGKGLLILPGHGDYYPIRLIF</sequence>
<protein>
    <submittedName>
        <fullName evidence="2">MBL fold metallo-hydrolase</fullName>
    </submittedName>
</protein>
<evidence type="ECO:0000259" key="1">
    <source>
        <dbReference type="PROSITE" id="PS51671"/>
    </source>
</evidence>
<dbReference type="CDD" id="cd02116">
    <property type="entry name" value="ACT"/>
    <property type="match status" value="1"/>
</dbReference>
<dbReference type="InterPro" id="IPR001279">
    <property type="entry name" value="Metallo-B-lactamas"/>
</dbReference>
<dbReference type="Gene3D" id="3.60.15.10">
    <property type="entry name" value="Ribonuclease Z/Hydroxyacylglutathione hydrolase-like"/>
    <property type="match status" value="1"/>
</dbReference>
<keyword evidence="2" id="KW-0378">Hydrolase</keyword>
<dbReference type="GO" id="GO:0016787">
    <property type="term" value="F:hydrolase activity"/>
    <property type="evidence" value="ECO:0007669"/>
    <property type="project" value="UniProtKB-KW"/>
</dbReference>
<dbReference type="SMART" id="SM00849">
    <property type="entry name" value="Lactamase_B"/>
    <property type="match status" value="1"/>
</dbReference>
<organism evidence="2">
    <name type="scientific">Thermodesulfobacterium geofontis</name>
    <dbReference type="NCBI Taxonomy" id="1295609"/>
    <lineage>
        <taxon>Bacteria</taxon>
        <taxon>Pseudomonadati</taxon>
        <taxon>Thermodesulfobacteriota</taxon>
        <taxon>Thermodesulfobacteria</taxon>
        <taxon>Thermodesulfobacteriales</taxon>
        <taxon>Thermodesulfobacteriaceae</taxon>
        <taxon>Thermodesulfobacterium</taxon>
    </lineage>
</organism>
<dbReference type="InterPro" id="IPR045865">
    <property type="entry name" value="ACT-like_dom_sf"/>
</dbReference>
<feature type="domain" description="ACT" evidence="1">
    <location>
        <begin position="99"/>
        <end position="172"/>
    </location>
</feature>
<dbReference type="InterPro" id="IPR036866">
    <property type="entry name" value="RibonucZ/Hydroxyglut_hydro"/>
</dbReference>
<dbReference type="SUPFAM" id="SSF55021">
    <property type="entry name" value="ACT-like"/>
    <property type="match status" value="2"/>
</dbReference>
<dbReference type="InterPro" id="IPR002912">
    <property type="entry name" value="ACT_dom"/>
</dbReference>
<evidence type="ECO:0000313" key="2">
    <source>
        <dbReference type="EMBL" id="HHQ16073.1"/>
    </source>
</evidence>
<accession>A0A7V5XGW1</accession>
<dbReference type="EMBL" id="DRWR01000081">
    <property type="protein sequence ID" value="HHQ16073.1"/>
    <property type="molecule type" value="Genomic_DNA"/>
</dbReference>
<gene>
    <name evidence="2" type="ORF">ENM15_04585</name>
</gene>
<reference evidence="2" key="1">
    <citation type="journal article" date="2020" name="mSystems">
        <title>Genome- and Community-Level Interaction Insights into Carbon Utilization and Element Cycling Functions of Hydrothermarchaeota in Hydrothermal Sediment.</title>
        <authorList>
            <person name="Zhou Z."/>
            <person name="Liu Y."/>
            <person name="Xu W."/>
            <person name="Pan J."/>
            <person name="Luo Z.H."/>
            <person name="Li M."/>
        </authorList>
    </citation>
    <scope>NUCLEOTIDE SEQUENCE [LARGE SCALE GENOMIC DNA]</scope>
    <source>
        <strain evidence="2">SpSt-106</strain>
    </source>
</reference>
<proteinExistence type="predicted"/>